<dbReference type="InterPro" id="IPR019734">
    <property type="entry name" value="TPR_rpt"/>
</dbReference>
<keyword evidence="13" id="KW-1185">Reference proteome</keyword>
<dbReference type="PROSITE" id="PS50109">
    <property type="entry name" value="HIS_KIN"/>
    <property type="match status" value="1"/>
</dbReference>
<accession>I3CCJ2</accession>
<proteinExistence type="predicted"/>
<keyword evidence="5" id="KW-0547">Nucleotide-binding</keyword>
<evidence type="ECO:0000259" key="11">
    <source>
        <dbReference type="PROSITE" id="PS50109"/>
    </source>
</evidence>
<sequence length="421" mass="48558">MKKEITNNKTLLYADMLDKLGNDAQRENKYQEAESYYEEALTIRKEIYRWKDHNSIANSYNNLGNLYQRQKNYVKAEVFFKKALDIQKKIFSEYHTLIARSLNNLGLVYQYQGNYKKAEEFLKKALDIREKKLEKEHIDVANSCNFLATFYRALGDKEKEQYFSQRALAISEKLQAENEHLKQQEREQRIALEESKKLNYLSYMASGVAHNINNPVGILRLAAQRGLKALEKGELTNETGQEIFQRILKQADRLHDIIEKFREFARGDRKQVENIDLNAIVSQVKEYFASQLDTHKITLQIELSPDNPQALANNFILQEILINLISNARDALETINNAQILIKTWKNVETVGFSVCDNGTGISEEQQKNLFSPFHSTKAHGTGLGLHFVKKSLEELKGNIDYQDNIPQGACFNIELPIGNN</sequence>
<keyword evidence="7" id="KW-0067">ATP-binding</keyword>
<comment type="catalytic activity">
    <reaction evidence="1">
        <text>ATP + protein L-histidine = ADP + protein N-phospho-L-histidine.</text>
        <dbReference type="EC" id="2.7.13.3"/>
    </reaction>
</comment>
<evidence type="ECO:0000256" key="1">
    <source>
        <dbReference type="ARBA" id="ARBA00000085"/>
    </source>
</evidence>
<dbReference type="InterPro" id="IPR036890">
    <property type="entry name" value="HATPase_C_sf"/>
</dbReference>
<dbReference type="AlphaFoldDB" id="I3CCJ2"/>
<dbReference type="InterPro" id="IPR004358">
    <property type="entry name" value="Sig_transdc_His_kin-like_C"/>
</dbReference>
<dbReference type="PRINTS" id="PR00344">
    <property type="entry name" value="BCTRLSENSOR"/>
</dbReference>
<dbReference type="Gene3D" id="1.10.287.130">
    <property type="match status" value="1"/>
</dbReference>
<dbReference type="OrthoDB" id="1931120at2"/>
<dbReference type="SUPFAM" id="SSF48452">
    <property type="entry name" value="TPR-like"/>
    <property type="match status" value="1"/>
</dbReference>
<dbReference type="PANTHER" id="PTHR43065:SF10">
    <property type="entry name" value="PEROXIDE STRESS-ACTIVATED HISTIDINE KINASE MAK3"/>
    <property type="match status" value="1"/>
</dbReference>
<feature type="domain" description="Histidine kinase" evidence="11">
    <location>
        <begin position="207"/>
        <end position="420"/>
    </location>
</feature>
<name>I3CCJ2_9GAMM</name>
<dbReference type="InterPro" id="IPR003661">
    <property type="entry name" value="HisK_dim/P_dom"/>
</dbReference>
<dbReference type="SMART" id="SM00387">
    <property type="entry name" value="HATPase_c"/>
    <property type="match status" value="1"/>
</dbReference>
<evidence type="ECO:0000256" key="3">
    <source>
        <dbReference type="ARBA" id="ARBA00022553"/>
    </source>
</evidence>
<feature type="repeat" description="TPR" evidence="9">
    <location>
        <begin position="57"/>
        <end position="90"/>
    </location>
</feature>
<evidence type="ECO:0000256" key="9">
    <source>
        <dbReference type="PROSITE-ProRule" id="PRU00339"/>
    </source>
</evidence>
<keyword evidence="9" id="KW-0802">TPR repeat</keyword>
<evidence type="ECO:0000256" key="6">
    <source>
        <dbReference type="ARBA" id="ARBA00022777"/>
    </source>
</evidence>
<dbReference type="STRING" id="395493.BegalDRAFT_0416"/>
<dbReference type="PANTHER" id="PTHR43065">
    <property type="entry name" value="SENSOR HISTIDINE KINASE"/>
    <property type="match status" value="1"/>
</dbReference>
<reference evidence="12 13" key="1">
    <citation type="submission" date="2011-11" db="EMBL/GenBank/DDBJ databases">
        <title>Improved High-Quality Draft sequence of Beggiatoa alba B18lD.</title>
        <authorList>
            <consortium name="US DOE Joint Genome Institute"/>
            <person name="Lucas S."/>
            <person name="Han J."/>
            <person name="Lapidus A."/>
            <person name="Cheng J.-F."/>
            <person name="Goodwin L."/>
            <person name="Pitluck S."/>
            <person name="Peters L."/>
            <person name="Mikhailova N."/>
            <person name="Held B."/>
            <person name="Detter J.C."/>
            <person name="Han C."/>
            <person name="Tapia R."/>
            <person name="Land M."/>
            <person name="Hauser L."/>
            <person name="Kyrpides N."/>
            <person name="Ivanova N."/>
            <person name="Pagani I."/>
            <person name="Samuel K."/>
            <person name="Teske A."/>
            <person name="Mueller J."/>
            <person name="Woyke T."/>
        </authorList>
    </citation>
    <scope>NUCLEOTIDE SEQUENCE [LARGE SCALE GENOMIC DNA]</scope>
    <source>
        <strain evidence="12 13">B18LD</strain>
    </source>
</reference>
<evidence type="ECO:0000256" key="7">
    <source>
        <dbReference type="ARBA" id="ARBA00022840"/>
    </source>
</evidence>
<dbReference type="Pfam" id="PF02518">
    <property type="entry name" value="HATPase_c"/>
    <property type="match status" value="1"/>
</dbReference>
<evidence type="ECO:0000313" key="13">
    <source>
        <dbReference type="Proteomes" id="UP000005744"/>
    </source>
</evidence>
<dbReference type="Pfam" id="PF13374">
    <property type="entry name" value="TPR_10"/>
    <property type="match status" value="1"/>
</dbReference>
<keyword evidence="10" id="KW-0175">Coiled coil</keyword>
<dbReference type="HOGENOM" id="CLU_694318_0_0_6"/>
<dbReference type="Proteomes" id="UP000005744">
    <property type="component" value="Unassembled WGS sequence"/>
</dbReference>
<keyword evidence="8" id="KW-0902">Two-component regulatory system</keyword>
<dbReference type="InterPro" id="IPR011990">
    <property type="entry name" value="TPR-like_helical_dom_sf"/>
</dbReference>
<evidence type="ECO:0000256" key="10">
    <source>
        <dbReference type="SAM" id="Coils"/>
    </source>
</evidence>
<dbReference type="InterPro" id="IPR036097">
    <property type="entry name" value="HisK_dim/P_sf"/>
</dbReference>
<evidence type="ECO:0000313" key="12">
    <source>
        <dbReference type="EMBL" id="EIJ41335.1"/>
    </source>
</evidence>
<protein>
    <recommendedName>
        <fullName evidence="2">histidine kinase</fullName>
        <ecNumber evidence="2">2.7.13.3</ecNumber>
    </recommendedName>
</protein>
<dbReference type="RefSeq" id="WP_002683167.1">
    <property type="nucleotide sequence ID" value="NZ_JH600070.1"/>
</dbReference>
<gene>
    <name evidence="12" type="ORF">BegalDRAFT_0416</name>
</gene>
<dbReference type="Gene3D" id="3.30.565.10">
    <property type="entry name" value="Histidine kinase-like ATPase, C-terminal domain"/>
    <property type="match status" value="1"/>
</dbReference>
<dbReference type="SMART" id="SM00028">
    <property type="entry name" value="TPR"/>
    <property type="match status" value="4"/>
</dbReference>
<dbReference type="EMBL" id="JH600070">
    <property type="protein sequence ID" value="EIJ41335.1"/>
    <property type="molecule type" value="Genomic_DNA"/>
</dbReference>
<dbReference type="SUPFAM" id="SSF47384">
    <property type="entry name" value="Homodimeric domain of signal transducing histidine kinase"/>
    <property type="match status" value="1"/>
</dbReference>
<keyword evidence="6 12" id="KW-0418">Kinase</keyword>
<dbReference type="EC" id="2.7.13.3" evidence="2"/>
<dbReference type="SMART" id="SM00388">
    <property type="entry name" value="HisKA"/>
    <property type="match status" value="1"/>
</dbReference>
<dbReference type="eggNOG" id="COG0457">
    <property type="taxonomic scope" value="Bacteria"/>
</dbReference>
<evidence type="ECO:0000256" key="8">
    <source>
        <dbReference type="ARBA" id="ARBA00023012"/>
    </source>
</evidence>
<dbReference type="Gene3D" id="1.25.40.10">
    <property type="entry name" value="Tetratricopeptide repeat domain"/>
    <property type="match status" value="1"/>
</dbReference>
<dbReference type="PROSITE" id="PS50293">
    <property type="entry name" value="TPR_REGION"/>
    <property type="match status" value="1"/>
</dbReference>
<dbReference type="InterPro" id="IPR006597">
    <property type="entry name" value="Sel1-like"/>
</dbReference>
<evidence type="ECO:0000256" key="2">
    <source>
        <dbReference type="ARBA" id="ARBA00012438"/>
    </source>
</evidence>
<dbReference type="InterPro" id="IPR003594">
    <property type="entry name" value="HATPase_dom"/>
</dbReference>
<dbReference type="GO" id="GO:0005524">
    <property type="term" value="F:ATP binding"/>
    <property type="evidence" value="ECO:0007669"/>
    <property type="project" value="UniProtKB-KW"/>
</dbReference>
<dbReference type="Pfam" id="PF00512">
    <property type="entry name" value="HisKA"/>
    <property type="match status" value="1"/>
</dbReference>
<dbReference type="eggNOG" id="COG4191">
    <property type="taxonomic scope" value="Bacteria"/>
</dbReference>
<feature type="repeat" description="TPR" evidence="9">
    <location>
        <begin position="14"/>
        <end position="47"/>
    </location>
</feature>
<dbReference type="SUPFAM" id="SSF55874">
    <property type="entry name" value="ATPase domain of HSP90 chaperone/DNA topoisomerase II/histidine kinase"/>
    <property type="match status" value="1"/>
</dbReference>
<evidence type="ECO:0000256" key="5">
    <source>
        <dbReference type="ARBA" id="ARBA00022741"/>
    </source>
</evidence>
<dbReference type="GO" id="GO:0000155">
    <property type="term" value="F:phosphorelay sensor kinase activity"/>
    <property type="evidence" value="ECO:0007669"/>
    <property type="project" value="InterPro"/>
</dbReference>
<dbReference type="InterPro" id="IPR005467">
    <property type="entry name" value="His_kinase_dom"/>
</dbReference>
<dbReference type="PROSITE" id="PS50005">
    <property type="entry name" value="TPR"/>
    <property type="match status" value="3"/>
</dbReference>
<evidence type="ECO:0000256" key="4">
    <source>
        <dbReference type="ARBA" id="ARBA00022679"/>
    </source>
</evidence>
<dbReference type="Pfam" id="PF13424">
    <property type="entry name" value="TPR_12"/>
    <property type="match status" value="1"/>
</dbReference>
<dbReference type="SMART" id="SM00671">
    <property type="entry name" value="SEL1"/>
    <property type="match status" value="2"/>
</dbReference>
<keyword evidence="3" id="KW-0597">Phosphoprotein</keyword>
<organism evidence="12 13">
    <name type="scientific">Beggiatoa alba B18LD</name>
    <dbReference type="NCBI Taxonomy" id="395493"/>
    <lineage>
        <taxon>Bacteria</taxon>
        <taxon>Pseudomonadati</taxon>
        <taxon>Pseudomonadota</taxon>
        <taxon>Gammaproteobacteria</taxon>
        <taxon>Thiotrichales</taxon>
        <taxon>Thiotrichaceae</taxon>
        <taxon>Beggiatoa</taxon>
    </lineage>
</organism>
<keyword evidence="4" id="KW-0808">Transferase</keyword>
<feature type="coiled-coil region" evidence="10">
    <location>
        <begin position="164"/>
        <end position="194"/>
    </location>
</feature>
<dbReference type="CDD" id="cd00082">
    <property type="entry name" value="HisKA"/>
    <property type="match status" value="1"/>
</dbReference>
<feature type="repeat" description="TPR" evidence="9">
    <location>
        <begin position="99"/>
        <end position="132"/>
    </location>
</feature>